<reference evidence="1" key="1">
    <citation type="submission" date="2020-05" db="EMBL/GenBank/DDBJ databases">
        <title>Complete genome sequence of Bradyrhizobium diazoefficiens XF1 isolated from soybean nodule.</title>
        <authorList>
            <person name="Noda R."/>
            <person name="Kakizaki K."/>
            <person name="Minamisawa K."/>
        </authorList>
    </citation>
    <scope>NUCLEOTIDE SEQUENCE</scope>
    <source>
        <strain evidence="1">XF1</strain>
    </source>
</reference>
<reference evidence="3" key="4">
    <citation type="submission" date="2020-05" db="EMBL/GenBank/DDBJ databases">
        <title>Complete genome sequence of Bradyrhizobium diazoefficiens XF6 isolated from soybean nodule.</title>
        <authorList>
            <person name="Noda R."/>
            <person name="Kakizaki K."/>
            <person name="Minamisawa K."/>
        </authorList>
    </citation>
    <scope>NUCLEOTIDE SEQUENCE</scope>
    <source>
        <strain evidence="3">XF6</strain>
    </source>
</reference>
<evidence type="ECO:0000313" key="4">
    <source>
        <dbReference type="EMBL" id="BCE95801.1"/>
    </source>
</evidence>
<organism evidence="1">
    <name type="scientific">Bradyrhizobium diazoefficiens</name>
    <dbReference type="NCBI Taxonomy" id="1355477"/>
    <lineage>
        <taxon>Bacteria</taxon>
        <taxon>Pseudomonadati</taxon>
        <taxon>Pseudomonadota</taxon>
        <taxon>Alphaproteobacteria</taxon>
        <taxon>Hyphomicrobiales</taxon>
        <taxon>Nitrobacteraceae</taxon>
        <taxon>Bradyrhizobium</taxon>
    </lineage>
</organism>
<dbReference type="EMBL" id="AP023096">
    <property type="protein sequence ID" value="BCE69716.1"/>
    <property type="molecule type" value="Genomic_DNA"/>
</dbReference>
<name>A0A809XJ91_9BRAD</name>
<reference evidence="2" key="3">
    <citation type="submission" date="2020-05" db="EMBL/GenBank/DDBJ databases">
        <title>Complete genome sequence of Bradyrhizobium diazoefficiens XF2 isolated from soybean nodule.</title>
        <authorList>
            <person name="Noda R."/>
            <person name="Kakizaki K."/>
            <person name="Minamisawa K."/>
        </authorList>
    </citation>
    <scope>NUCLEOTIDE SEQUENCE</scope>
    <source>
        <strain evidence="2">XF2</strain>
    </source>
</reference>
<dbReference type="AlphaFoldDB" id="A0A809XJ91"/>
<evidence type="ECO:0000313" key="1">
    <source>
        <dbReference type="EMBL" id="BCE26051.1"/>
    </source>
</evidence>
<proteinExistence type="predicted"/>
<dbReference type="EMBL" id="AP023099">
    <property type="protein sequence ID" value="BCE95801.1"/>
    <property type="molecule type" value="Genomic_DNA"/>
</dbReference>
<dbReference type="EMBL" id="AP023092">
    <property type="protein sequence ID" value="BCE34796.1"/>
    <property type="molecule type" value="Genomic_DNA"/>
</dbReference>
<sequence>MAMDPGSALRFAALVRDDSGDWGARPGLTNELIGSHQPNTLVSACRRAVSPRHLGTRIPFFNKPDRKPRVFRVANDEI</sequence>
<gene>
    <name evidence="4" type="ORF">XF10B_85990</name>
    <name evidence="1" type="ORF">XF1B_87320</name>
    <name evidence="2" type="ORF">XF2B_85650</name>
    <name evidence="3" type="ORF">XF6B_85150</name>
</gene>
<evidence type="ECO:0000313" key="3">
    <source>
        <dbReference type="EMBL" id="BCE69716.1"/>
    </source>
</evidence>
<dbReference type="EMBL" id="AP023091">
    <property type="protein sequence ID" value="BCE26051.1"/>
    <property type="molecule type" value="Genomic_DNA"/>
</dbReference>
<reference evidence="4" key="2">
    <citation type="submission" date="2020-05" db="EMBL/GenBank/DDBJ databases">
        <title>Complete genome sequence of Bradyrhizobium diazoefficiens XF10 isolated from soybean nodule.</title>
        <authorList>
            <person name="Noda R."/>
            <person name="Kakizaki K."/>
            <person name="Minamisawa K."/>
        </authorList>
    </citation>
    <scope>NUCLEOTIDE SEQUENCE</scope>
    <source>
        <strain evidence="4">XF10</strain>
    </source>
</reference>
<evidence type="ECO:0000313" key="2">
    <source>
        <dbReference type="EMBL" id="BCE34796.1"/>
    </source>
</evidence>
<accession>A0A809XJ91</accession>
<protein>
    <submittedName>
        <fullName evidence="1">Uncharacterized protein</fullName>
    </submittedName>
</protein>